<feature type="compositionally biased region" description="Basic and acidic residues" evidence="1">
    <location>
        <begin position="56"/>
        <end position="68"/>
    </location>
</feature>
<organism evidence="2 3">
    <name type="scientific">Pleurodeles waltl</name>
    <name type="common">Iberian ribbed newt</name>
    <dbReference type="NCBI Taxonomy" id="8319"/>
    <lineage>
        <taxon>Eukaryota</taxon>
        <taxon>Metazoa</taxon>
        <taxon>Chordata</taxon>
        <taxon>Craniata</taxon>
        <taxon>Vertebrata</taxon>
        <taxon>Euteleostomi</taxon>
        <taxon>Amphibia</taxon>
        <taxon>Batrachia</taxon>
        <taxon>Caudata</taxon>
        <taxon>Salamandroidea</taxon>
        <taxon>Salamandridae</taxon>
        <taxon>Pleurodelinae</taxon>
        <taxon>Pleurodeles</taxon>
    </lineage>
</organism>
<name>A0AAV7QYA5_PLEWA</name>
<evidence type="ECO:0000313" key="2">
    <source>
        <dbReference type="EMBL" id="KAJ1145484.1"/>
    </source>
</evidence>
<keyword evidence="3" id="KW-1185">Reference proteome</keyword>
<reference evidence="2" key="1">
    <citation type="journal article" date="2022" name="bioRxiv">
        <title>Sequencing and chromosome-scale assembly of the giantPleurodeles waltlgenome.</title>
        <authorList>
            <person name="Brown T."/>
            <person name="Elewa A."/>
            <person name="Iarovenko S."/>
            <person name="Subramanian E."/>
            <person name="Araus A.J."/>
            <person name="Petzold A."/>
            <person name="Susuki M."/>
            <person name="Suzuki K.-i.T."/>
            <person name="Hayashi T."/>
            <person name="Toyoda A."/>
            <person name="Oliveira C."/>
            <person name="Osipova E."/>
            <person name="Leigh N.D."/>
            <person name="Simon A."/>
            <person name="Yun M.H."/>
        </authorList>
    </citation>
    <scope>NUCLEOTIDE SEQUENCE</scope>
    <source>
        <strain evidence="2">20211129_DDA</strain>
        <tissue evidence="2">Liver</tissue>
    </source>
</reference>
<gene>
    <name evidence="2" type="ORF">NDU88_011770</name>
</gene>
<dbReference type="AlphaFoldDB" id="A0AAV7QYA5"/>
<dbReference type="EMBL" id="JANPWB010000010">
    <property type="protein sequence ID" value="KAJ1145484.1"/>
    <property type="molecule type" value="Genomic_DNA"/>
</dbReference>
<proteinExistence type="predicted"/>
<protein>
    <submittedName>
        <fullName evidence="2">Uncharacterized protein</fullName>
    </submittedName>
</protein>
<accession>A0AAV7QYA5</accession>
<evidence type="ECO:0000313" key="3">
    <source>
        <dbReference type="Proteomes" id="UP001066276"/>
    </source>
</evidence>
<dbReference type="Proteomes" id="UP001066276">
    <property type="component" value="Chromosome 6"/>
</dbReference>
<feature type="region of interest" description="Disordered" evidence="1">
    <location>
        <begin position="1"/>
        <end position="68"/>
    </location>
</feature>
<evidence type="ECO:0000256" key="1">
    <source>
        <dbReference type="SAM" id="MobiDB-lite"/>
    </source>
</evidence>
<comment type="caution">
    <text evidence="2">The sequence shown here is derived from an EMBL/GenBank/DDBJ whole genome shotgun (WGS) entry which is preliminary data.</text>
</comment>
<sequence length="68" mass="7393">MLTSGIPQKPPGAPRSGAEWLPRSRGPPTRLRPRLPSEPGARVPERQGGSVIWKAPRTERLDTGGRSE</sequence>